<evidence type="ECO:0000313" key="3">
    <source>
        <dbReference type="Proteomes" id="UP000613580"/>
    </source>
</evidence>
<sequence length="715" mass="80816">MNFEKNITLGKTLARKLIVAIAERRQQGLEFAELDKSSKREEWRKRVDQWYEDEDTDSPFILAGGKTSGPGQCSIAEELRQAELEDARAGHVPFMQGNMTATAFVQAGLQLEETQIGAALKNKSLTATNASEIQELRMLQLIYMPGVATIREADDAKRNPNLPPPQPEALWLYLPSDLSDDDRRSTCVRQIVETEVGLRRGQYADALIVLQNLMGQRARTRSATLMLRLLEAITRIASKYRSARVALVALKDVTFIPEFKDLLDSDLNCRLESESNAASIQQLRSADGSRATHSEPNTRRLTGPMSWIWQGEGAQELHDAVQVEWSKAYARKARWGEEVDLVREETKHVLCSLLWEQTQWQERADRVWDDTDADVGGWPAIAEGFYADWGKSVAVAVRDAMHEDGALYRALIEGAFGRDEEAAPLDNDMAELERFAELERSTRTRALINRNEGKVKLHAEKYQSAWRALVALVGQEHMGFTCLLKDDIHCMDNPGALPSTKVRERAKERRRAEANVARLAIGDFPLVSTDKDDWVEQVDDDDEDIAGTSSGTAKAKAKAKGSGESRHVMSWIWEDTAPAGSNEELDDAVRIEWSKAYARMRRWHEEEQILIEEWRWLPLSLQHVVDSWGRRRVEVTSGGDDREVLEGKVAYAEKQRVLFLDLIVRAEVTRTRPKSKRAQKARLDTGMGRDEESDEEREDSSGHMDSDEEDDGDEA</sequence>
<feature type="region of interest" description="Disordered" evidence="1">
    <location>
        <begin position="542"/>
        <end position="561"/>
    </location>
</feature>
<proteinExistence type="predicted"/>
<gene>
    <name evidence="2" type="ORF">HMN09_01410400</name>
</gene>
<comment type="caution">
    <text evidence="2">The sequence shown here is derived from an EMBL/GenBank/DDBJ whole genome shotgun (WGS) entry which is preliminary data.</text>
</comment>
<protein>
    <submittedName>
        <fullName evidence="2">CxC2 domain-containing protein</fullName>
    </submittedName>
</protein>
<dbReference type="OrthoDB" id="3232711at2759"/>
<feature type="compositionally biased region" description="Basic and acidic residues" evidence="1">
    <location>
        <begin position="681"/>
        <end position="690"/>
    </location>
</feature>
<feature type="compositionally biased region" description="Acidic residues" evidence="1">
    <location>
        <begin position="706"/>
        <end position="715"/>
    </location>
</feature>
<dbReference type="Proteomes" id="UP000613580">
    <property type="component" value="Unassembled WGS sequence"/>
</dbReference>
<feature type="region of interest" description="Disordered" evidence="1">
    <location>
        <begin position="672"/>
        <end position="715"/>
    </location>
</feature>
<reference evidence="2" key="1">
    <citation type="submission" date="2020-05" db="EMBL/GenBank/DDBJ databases">
        <title>Mycena genomes resolve the evolution of fungal bioluminescence.</title>
        <authorList>
            <person name="Tsai I.J."/>
        </authorList>
    </citation>
    <scope>NUCLEOTIDE SEQUENCE</scope>
    <source>
        <strain evidence="2">110903Hualien_Pintung</strain>
    </source>
</reference>
<keyword evidence="3" id="KW-1185">Reference proteome</keyword>
<organism evidence="2 3">
    <name type="scientific">Mycena chlorophos</name>
    <name type="common">Agaric fungus</name>
    <name type="synonym">Agaricus chlorophos</name>
    <dbReference type="NCBI Taxonomy" id="658473"/>
    <lineage>
        <taxon>Eukaryota</taxon>
        <taxon>Fungi</taxon>
        <taxon>Dikarya</taxon>
        <taxon>Basidiomycota</taxon>
        <taxon>Agaricomycotina</taxon>
        <taxon>Agaricomycetes</taxon>
        <taxon>Agaricomycetidae</taxon>
        <taxon>Agaricales</taxon>
        <taxon>Marasmiineae</taxon>
        <taxon>Mycenaceae</taxon>
        <taxon>Mycena</taxon>
    </lineage>
</organism>
<dbReference type="AlphaFoldDB" id="A0A8H6VSC5"/>
<evidence type="ECO:0000313" key="2">
    <source>
        <dbReference type="EMBL" id="KAF7288258.1"/>
    </source>
</evidence>
<dbReference type="EMBL" id="JACAZE010000042">
    <property type="protein sequence ID" value="KAF7288258.1"/>
    <property type="molecule type" value="Genomic_DNA"/>
</dbReference>
<evidence type="ECO:0000256" key="1">
    <source>
        <dbReference type="SAM" id="MobiDB-lite"/>
    </source>
</evidence>
<name>A0A8H6VSC5_MYCCL</name>
<accession>A0A8H6VSC5</accession>